<feature type="compositionally biased region" description="Basic and acidic residues" evidence="1">
    <location>
        <begin position="1"/>
        <end position="29"/>
    </location>
</feature>
<gene>
    <name evidence="2" type="ORF">AW06_004257</name>
</gene>
<dbReference type="AlphaFoldDB" id="A0A080M0J5"/>
<proteinExistence type="predicted"/>
<keyword evidence="3" id="KW-1185">Reference proteome</keyword>
<evidence type="ECO:0000313" key="3">
    <source>
        <dbReference type="Proteomes" id="UP000021315"/>
    </source>
</evidence>
<dbReference type="Proteomes" id="UP000021315">
    <property type="component" value="Unassembled WGS sequence"/>
</dbReference>
<comment type="caution">
    <text evidence="2">The sequence shown here is derived from an EMBL/GenBank/DDBJ whole genome shotgun (WGS) entry which is preliminary data.</text>
</comment>
<sequence>MGKLQDRAATRDPRPATRDPQRTRHDRPITRWPTARSGRPTPKPLASRQTPTGKAVSTRARALSSHPPTVLCWPFTRIRPLAAGQTAGASPSIRCGRCPCPGWPRGPALDTARGAKDTPAGGDALAAHGVRGGEVLPTIHSRRLPPSF</sequence>
<reference evidence="2" key="1">
    <citation type="submission" date="2014-02" db="EMBL/GenBank/DDBJ databases">
        <title>Expanding our view of genomic diversity in Candidatus Accumulibacter clades.</title>
        <authorList>
            <person name="Skennerton C.T."/>
            <person name="Barr J.J."/>
            <person name="Slater F.R."/>
            <person name="Bond P.L."/>
            <person name="Tyson G.W."/>
        </authorList>
    </citation>
    <scope>NUCLEOTIDE SEQUENCE [LARGE SCALE GENOMIC DNA]</scope>
</reference>
<evidence type="ECO:0000313" key="2">
    <source>
        <dbReference type="EMBL" id="KFB74787.1"/>
    </source>
</evidence>
<feature type="region of interest" description="Disordered" evidence="1">
    <location>
        <begin position="1"/>
        <end position="65"/>
    </location>
</feature>
<organism evidence="2 3">
    <name type="scientific">Candidatus Accumulibacter cognatus</name>
    <dbReference type="NCBI Taxonomy" id="2954383"/>
    <lineage>
        <taxon>Bacteria</taxon>
        <taxon>Pseudomonadati</taxon>
        <taxon>Pseudomonadota</taxon>
        <taxon>Betaproteobacteria</taxon>
        <taxon>Candidatus Accumulibacter</taxon>
    </lineage>
</organism>
<dbReference type="EMBL" id="JDST02000130">
    <property type="protein sequence ID" value="KFB74787.1"/>
    <property type="molecule type" value="Genomic_DNA"/>
</dbReference>
<accession>A0A080M0J5</accession>
<protein>
    <submittedName>
        <fullName evidence="2">Uncharacterized protein</fullName>
    </submittedName>
</protein>
<dbReference type="STRING" id="1453999.AW06_004257"/>
<name>A0A080M0J5_9PROT</name>
<evidence type="ECO:0000256" key="1">
    <source>
        <dbReference type="SAM" id="MobiDB-lite"/>
    </source>
</evidence>